<evidence type="ECO:0000313" key="2">
    <source>
        <dbReference type="Proteomes" id="UP000018040"/>
    </source>
</evidence>
<gene>
    <name evidence="1" type="ORF">GSB_153104</name>
</gene>
<sequence length="89" mass="10056">MLRLYLLSVSVCKTATSIPKIPLHMLPYSRVTHDNKMYVYVQFLSINTICSRTSTSFVEISTSEWADRNSQIMDITPKGIYPSPAGAIR</sequence>
<dbReference type="EMBL" id="AHHH01000175">
    <property type="protein sequence ID" value="ESU40778.1"/>
    <property type="molecule type" value="Genomic_DNA"/>
</dbReference>
<accession>V6TP82</accession>
<dbReference type="Proteomes" id="UP000018040">
    <property type="component" value="Unassembled WGS sequence"/>
</dbReference>
<comment type="caution">
    <text evidence="1">The sequence shown here is derived from an EMBL/GenBank/DDBJ whole genome shotgun (WGS) entry which is preliminary data.</text>
</comment>
<organism evidence="1 2">
    <name type="scientific">Giardia intestinalis</name>
    <name type="common">Giardia lamblia</name>
    <dbReference type="NCBI Taxonomy" id="5741"/>
    <lineage>
        <taxon>Eukaryota</taxon>
        <taxon>Metamonada</taxon>
        <taxon>Diplomonadida</taxon>
        <taxon>Hexamitidae</taxon>
        <taxon>Giardiinae</taxon>
        <taxon>Giardia</taxon>
    </lineage>
</organism>
<reference evidence="1 2" key="2">
    <citation type="journal article" date="2013" name="Genome Biol. Evol.">
        <title>Genome sequencing of Giardia lamblia genotypes A2 and B isolates (DH and GS) and comparative analysis with the genomes of genotypes A1 and E (WB and Pig).</title>
        <authorList>
            <person name="Adam R.D."/>
            <person name="Dahlstrom E.W."/>
            <person name="Martens C.A."/>
            <person name="Bruno D.P."/>
            <person name="Barbian K.D."/>
            <person name="Ricklefs S.M."/>
            <person name="Hernandez M.M."/>
            <person name="Narla N.P."/>
            <person name="Patel R.B."/>
            <person name="Porcella S.F."/>
            <person name="Nash T.E."/>
        </authorList>
    </citation>
    <scope>NUCLEOTIDE SEQUENCE [LARGE SCALE GENOMIC DNA]</scope>
    <source>
        <strain evidence="1 2">GS</strain>
    </source>
</reference>
<name>V6TP82_GIAIN</name>
<reference evidence="2" key="1">
    <citation type="submission" date="2012-02" db="EMBL/GenBank/DDBJ databases">
        <title>Genome sequencing of Giardia lamblia Genotypes A2 and B isolates (DH and GS) and comparative analysis with the genomes of Genotypes A1 and E (WB and Pig).</title>
        <authorList>
            <person name="Adam R."/>
            <person name="Dahlstrom E."/>
            <person name="Martens C."/>
            <person name="Bruno D."/>
            <person name="Barbian K."/>
            <person name="Porcella S.F."/>
            <person name="Nash T."/>
        </authorList>
    </citation>
    <scope>NUCLEOTIDE SEQUENCE</scope>
    <source>
        <strain evidence="2">GS</strain>
    </source>
</reference>
<evidence type="ECO:0000313" key="1">
    <source>
        <dbReference type="EMBL" id="ESU40778.1"/>
    </source>
</evidence>
<dbReference type="AlphaFoldDB" id="V6TP82"/>
<proteinExistence type="predicted"/>
<protein>
    <submittedName>
        <fullName evidence="1">Uncharacterized protein</fullName>
    </submittedName>
</protein>